<gene>
    <name evidence="1" type="ORF">SCLCIDRAFT_32285</name>
</gene>
<reference evidence="2" key="2">
    <citation type="submission" date="2015-01" db="EMBL/GenBank/DDBJ databases">
        <title>Evolutionary Origins and Diversification of the Mycorrhizal Mutualists.</title>
        <authorList>
            <consortium name="DOE Joint Genome Institute"/>
            <consortium name="Mycorrhizal Genomics Consortium"/>
            <person name="Kohler A."/>
            <person name="Kuo A."/>
            <person name="Nagy L.G."/>
            <person name="Floudas D."/>
            <person name="Copeland A."/>
            <person name="Barry K.W."/>
            <person name="Cichocki N."/>
            <person name="Veneault-Fourrey C."/>
            <person name="LaButti K."/>
            <person name="Lindquist E.A."/>
            <person name="Lipzen A."/>
            <person name="Lundell T."/>
            <person name="Morin E."/>
            <person name="Murat C."/>
            <person name="Riley R."/>
            <person name="Ohm R."/>
            <person name="Sun H."/>
            <person name="Tunlid A."/>
            <person name="Henrissat B."/>
            <person name="Grigoriev I.V."/>
            <person name="Hibbett D.S."/>
            <person name="Martin F."/>
        </authorList>
    </citation>
    <scope>NUCLEOTIDE SEQUENCE [LARGE SCALE GENOMIC DNA]</scope>
    <source>
        <strain evidence="2">Foug A</strain>
    </source>
</reference>
<name>A0A0C2ZJD3_9AGAM</name>
<proteinExistence type="predicted"/>
<dbReference type="EMBL" id="KN822196">
    <property type="protein sequence ID" value="KIM52862.1"/>
    <property type="molecule type" value="Genomic_DNA"/>
</dbReference>
<sequence length="51" mass="5739">MRLIGIRTIDELTPDLVDASALHAHVGITLADNLYNTTYQPLSLAQFKWKL</sequence>
<dbReference type="Proteomes" id="UP000053989">
    <property type="component" value="Unassembled WGS sequence"/>
</dbReference>
<dbReference type="HOGENOM" id="CLU_3107740_0_0_1"/>
<protein>
    <submittedName>
        <fullName evidence="1">Uncharacterized protein</fullName>
    </submittedName>
</protein>
<reference evidence="1 2" key="1">
    <citation type="submission" date="2014-04" db="EMBL/GenBank/DDBJ databases">
        <authorList>
            <consortium name="DOE Joint Genome Institute"/>
            <person name="Kuo A."/>
            <person name="Kohler A."/>
            <person name="Nagy L.G."/>
            <person name="Floudas D."/>
            <person name="Copeland A."/>
            <person name="Barry K.W."/>
            <person name="Cichocki N."/>
            <person name="Veneault-Fourrey C."/>
            <person name="LaButti K."/>
            <person name="Lindquist E.A."/>
            <person name="Lipzen A."/>
            <person name="Lundell T."/>
            <person name="Morin E."/>
            <person name="Murat C."/>
            <person name="Sun H."/>
            <person name="Tunlid A."/>
            <person name="Henrissat B."/>
            <person name="Grigoriev I.V."/>
            <person name="Hibbett D.S."/>
            <person name="Martin F."/>
            <person name="Nordberg H.P."/>
            <person name="Cantor M.N."/>
            <person name="Hua S.X."/>
        </authorList>
    </citation>
    <scope>NUCLEOTIDE SEQUENCE [LARGE SCALE GENOMIC DNA]</scope>
    <source>
        <strain evidence="1 2">Foug A</strain>
    </source>
</reference>
<organism evidence="1 2">
    <name type="scientific">Scleroderma citrinum Foug A</name>
    <dbReference type="NCBI Taxonomy" id="1036808"/>
    <lineage>
        <taxon>Eukaryota</taxon>
        <taxon>Fungi</taxon>
        <taxon>Dikarya</taxon>
        <taxon>Basidiomycota</taxon>
        <taxon>Agaricomycotina</taxon>
        <taxon>Agaricomycetes</taxon>
        <taxon>Agaricomycetidae</taxon>
        <taxon>Boletales</taxon>
        <taxon>Sclerodermatineae</taxon>
        <taxon>Sclerodermataceae</taxon>
        <taxon>Scleroderma</taxon>
    </lineage>
</organism>
<evidence type="ECO:0000313" key="2">
    <source>
        <dbReference type="Proteomes" id="UP000053989"/>
    </source>
</evidence>
<dbReference type="STRING" id="1036808.A0A0C2ZJD3"/>
<evidence type="ECO:0000313" key="1">
    <source>
        <dbReference type="EMBL" id="KIM52862.1"/>
    </source>
</evidence>
<accession>A0A0C2ZJD3</accession>
<dbReference type="AlphaFoldDB" id="A0A0C2ZJD3"/>
<dbReference type="InParanoid" id="A0A0C2ZJD3"/>
<dbReference type="OrthoDB" id="1925334at2759"/>
<keyword evidence="2" id="KW-1185">Reference proteome</keyword>